<name>A0A151MWF9_ALLMI</name>
<keyword evidence="2" id="KW-1185">Reference proteome</keyword>
<organism evidence="1 2">
    <name type="scientific">Alligator mississippiensis</name>
    <name type="common">American alligator</name>
    <dbReference type="NCBI Taxonomy" id="8496"/>
    <lineage>
        <taxon>Eukaryota</taxon>
        <taxon>Metazoa</taxon>
        <taxon>Chordata</taxon>
        <taxon>Craniata</taxon>
        <taxon>Vertebrata</taxon>
        <taxon>Euteleostomi</taxon>
        <taxon>Archelosauria</taxon>
        <taxon>Archosauria</taxon>
        <taxon>Crocodylia</taxon>
        <taxon>Alligatoridae</taxon>
        <taxon>Alligatorinae</taxon>
        <taxon>Alligator</taxon>
    </lineage>
</organism>
<comment type="caution">
    <text evidence="1">The sequence shown here is derived from an EMBL/GenBank/DDBJ whole genome shotgun (WGS) entry which is preliminary data.</text>
</comment>
<dbReference type="EMBL" id="AKHW03004724">
    <property type="protein sequence ID" value="KYO28840.1"/>
    <property type="molecule type" value="Genomic_DNA"/>
</dbReference>
<dbReference type="Proteomes" id="UP000050525">
    <property type="component" value="Unassembled WGS sequence"/>
</dbReference>
<dbReference type="AlphaFoldDB" id="A0A151MWF9"/>
<sequence>MGSLSRREVKKEAYKVLRSPPETGKDILSKGQLPLALVLSELLMYIHTCEIAPRGPLRGTAILIGQNWISHPSQLLEFYYLKFSPAANKSGTICIRKWFCRENDDIEECCFLLMAGVSSVGGYH</sequence>
<protein>
    <submittedName>
        <fullName evidence="1">Uncharacterized protein</fullName>
    </submittedName>
</protein>
<accession>A0A151MWF9</accession>
<proteinExistence type="predicted"/>
<evidence type="ECO:0000313" key="1">
    <source>
        <dbReference type="EMBL" id="KYO28840.1"/>
    </source>
</evidence>
<evidence type="ECO:0000313" key="2">
    <source>
        <dbReference type="Proteomes" id="UP000050525"/>
    </source>
</evidence>
<gene>
    <name evidence="1" type="ORF">Y1Q_0009698</name>
</gene>
<reference evidence="1 2" key="1">
    <citation type="journal article" date="2012" name="Genome Biol.">
        <title>Sequencing three crocodilian genomes to illuminate the evolution of archosaurs and amniotes.</title>
        <authorList>
            <person name="St John J.A."/>
            <person name="Braun E.L."/>
            <person name="Isberg S.R."/>
            <person name="Miles L.G."/>
            <person name="Chong A.Y."/>
            <person name="Gongora J."/>
            <person name="Dalzell P."/>
            <person name="Moran C."/>
            <person name="Bed'hom B."/>
            <person name="Abzhanov A."/>
            <person name="Burgess S.C."/>
            <person name="Cooksey A.M."/>
            <person name="Castoe T.A."/>
            <person name="Crawford N.G."/>
            <person name="Densmore L.D."/>
            <person name="Drew J.C."/>
            <person name="Edwards S.V."/>
            <person name="Faircloth B.C."/>
            <person name="Fujita M.K."/>
            <person name="Greenwold M.J."/>
            <person name="Hoffmann F.G."/>
            <person name="Howard J.M."/>
            <person name="Iguchi T."/>
            <person name="Janes D.E."/>
            <person name="Khan S.Y."/>
            <person name="Kohno S."/>
            <person name="de Koning A.J."/>
            <person name="Lance S.L."/>
            <person name="McCarthy F.M."/>
            <person name="McCormack J.E."/>
            <person name="Merchant M.E."/>
            <person name="Peterson D.G."/>
            <person name="Pollock D.D."/>
            <person name="Pourmand N."/>
            <person name="Raney B.J."/>
            <person name="Roessler K.A."/>
            <person name="Sanford J.R."/>
            <person name="Sawyer R.H."/>
            <person name="Schmidt C.J."/>
            <person name="Triplett E.W."/>
            <person name="Tuberville T.D."/>
            <person name="Venegas-Anaya M."/>
            <person name="Howard J.T."/>
            <person name="Jarvis E.D."/>
            <person name="Guillette L.J.Jr."/>
            <person name="Glenn T.C."/>
            <person name="Green R.E."/>
            <person name="Ray D.A."/>
        </authorList>
    </citation>
    <scope>NUCLEOTIDE SEQUENCE [LARGE SCALE GENOMIC DNA]</scope>
    <source>
        <strain evidence="1">KSC_2009_1</strain>
    </source>
</reference>